<keyword evidence="3" id="KW-1185">Reference proteome</keyword>
<dbReference type="PROSITE" id="PS51257">
    <property type="entry name" value="PROKAR_LIPOPROTEIN"/>
    <property type="match status" value="1"/>
</dbReference>
<protein>
    <recommendedName>
        <fullName evidence="4">Lipoprotein</fullName>
    </recommendedName>
</protein>
<dbReference type="EMBL" id="CP066776">
    <property type="protein sequence ID" value="QQL45142.1"/>
    <property type="molecule type" value="Genomic_DNA"/>
</dbReference>
<feature type="region of interest" description="Disordered" evidence="1">
    <location>
        <begin position="21"/>
        <end position="48"/>
    </location>
</feature>
<name>A0A6B3L774_9BACT</name>
<evidence type="ECO:0000313" key="3">
    <source>
        <dbReference type="Proteomes" id="UP000475117"/>
    </source>
</evidence>
<gene>
    <name evidence="2" type="ORF">G3M56_000715</name>
</gene>
<reference evidence="2 3" key="1">
    <citation type="submission" date="2020-12" db="EMBL/GenBank/DDBJ databases">
        <title>Sulforoseuscoccus oceanibium gen. nov., sp. nov., a representative of the phylum Verrucomicrobia with special cytoplasmic membrane, and proposal of Sulforoseuscoccusaceae fam. nov.</title>
        <authorList>
            <person name="Xi F."/>
        </authorList>
    </citation>
    <scope>NUCLEOTIDE SEQUENCE [LARGE SCALE GENOMIC DNA]</scope>
    <source>
        <strain evidence="2 3">T37</strain>
    </source>
</reference>
<evidence type="ECO:0000256" key="1">
    <source>
        <dbReference type="SAM" id="MobiDB-lite"/>
    </source>
</evidence>
<evidence type="ECO:0000313" key="2">
    <source>
        <dbReference type="EMBL" id="QQL45142.1"/>
    </source>
</evidence>
<dbReference type="RefSeq" id="WP_235203506.1">
    <property type="nucleotide sequence ID" value="NZ_CP066776.1"/>
</dbReference>
<dbReference type="KEGG" id="soa:G3M56_000715"/>
<organism evidence="2 3">
    <name type="scientific">Sulfuriroseicoccus oceanibius</name>
    <dbReference type="NCBI Taxonomy" id="2707525"/>
    <lineage>
        <taxon>Bacteria</taxon>
        <taxon>Pseudomonadati</taxon>
        <taxon>Verrucomicrobiota</taxon>
        <taxon>Verrucomicrobiia</taxon>
        <taxon>Verrucomicrobiales</taxon>
        <taxon>Verrucomicrobiaceae</taxon>
        <taxon>Sulfuriroseicoccus</taxon>
    </lineage>
</organism>
<sequence length="153" mass="15871">MKIVKILSVLVAAAWMTSCGEKPSAPAEQSQSPETSEAEESAVVSEPEYVPVEPAEVGQPEAVAADVKPADGHVEVGNAGFGGGVLPPSGGDEPFVLQSLDQIKVREGSDSPKVGDTIYSMTNLPEEACGTYWVLGGDGYVETLAVCTGDHEH</sequence>
<dbReference type="Proteomes" id="UP000475117">
    <property type="component" value="Chromosome"/>
</dbReference>
<accession>A0A6B3L774</accession>
<proteinExistence type="predicted"/>
<evidence type="ECO:0008006" key="4">
    <source>
        <dbReference type="Google" id="ProtNLM"/>
    </source>
</evidence>
<dbReference type="AlphaFoldDB" id="A0A6B3L774"/>
<feature type="compositionally biased region" description="Low complexity" evidence="1">
    <location>
        <begin position="26"/>
        <end position="48"/>
    </location>
</feature>